<keyword evidence="2" id="KW-1185">Reference proteome</keyword>
<organism evidence="1 2">
    <name type="scientific">Streptomyces poriferorum</name>
    <dbReference type="NCBI Taxonomy" id="2798799"/>
    <lineage>
        <taxon>Bacteria</taxon>
        <taxon>Bacillati</taxon>
        <taxon>Actinomycetota</taxon>
        <taxon>Actinomycetes</taxon>
        <taxon>Kitasatosporales</taxon>
        <taxon>Streptomycetaceae</taxon>
        <taxon>Streptomyces</taxon>
    </lineage>
</organism>
<protein>
    <submittedName>
        <fullName evidence="1">Uncharacterized protein</fullName>
    </submittedName>
</protein>
<proteinExistence type="predicted"/>
<accession>A0ABY9J2J2</accession>
<name>A0ABY9J2J2_9ACTN</name>
<evidence type="ECO:0000313" key="2">
    <source>
        <dbReference type="Proteomes" id="UP001235744"/>
    </source>
</evidence>
<dbReference type="Proteomes" id="UP001235744">
    <property type="component" value="Chromosome"/>
</dbReference>
<dbReference type="EMBL" id="CP120988">
    <property type="protein sequence ID" value="WLQ60418.1"/>
    <property type="molecule type" value="Genomic_DNA"/>
</dbReference>
<gene>
    <name evidence="1" type="ORF">P8A19_35565</name>
</gene>
<evidence type="ECO:0000313" key="1">
    <source>
        <dbReference type="EMBL" id="WLQ60418.1"/>
    </source>
</evidence>
<reference evidence="1 2" key="1">
    <citation type="submission" date="2023-03" db="EMBL/GenBank/DDBJ databases">
        <title>Isolation and description of six Streptomyces strains from soil environments, able to metabolize different microbial glucans.</title>
        <authorList>
            <person name="Widen T."/>
            <person name="Larsbrink J."/>
        </authorList>
    </citation>
    <scope>NUCLEOTIDE SEQUENCE [LARGE SCALE GENOMIC DNA]</scope>
    <source>
        <strain evidence="1 2">Alt2</strain>
    </source>
</reference>
<dbReference type="RefSeq" id="WP_306069299.1">
    <property type="nucleotide sequence ID" value="NZ_CP120988.1"/>
</dbReference>
<sequence length="45" mass="5097">MIVLGSADLCTADNETRRTIRRIKAAARQTEKARAQREALEAVRR</sequence>